<dbReference type="Pfam" id="PF24245">
    <property type="entry name" value="INO80F"/>
    <property type="match status" value="1"/>
</dbReference>
<protein>
    <recommendedName>
        <fullName evidence="5">INO80 complex subunit F domain-containing protein</fullName>
    </recommendedName>
</protein>
<dbReference type="OrthoDB" id="10070927at2759"/>
<evidence type="ECO:0000313" key="6">
    <source>
        <dbReference type="EMBL" id="PWN37313.1"/>
    </source>
</evidence>
<feature type="region of interest" description="Disordered" evidence="4">
    <location>
        <begin position="129"/>
        <end position="237"/>
    </location>
</feature>
<comment type="subcellular location">
    <subcellularLocation>
        <location evidence="1">Nucleus</location>
    </subcellularLocation>
</comment>
<evidence type="ECO:0000313" key="7">
    <source>
        <dbReference type="Proteomes" id="UP000245771"/>
    </source>
</evidence>
<evidence type="ECO:0000256" key="3">
    <source>
        <dbReference type="SAM" id="Coils"/>
    </source>
</evidence>
<name>A0A316VLP5_9BASI</name>
<dbReference type="RefSeq" id="XP_025357615.1">
    <property type="nucleotide sequence ID" value="XM_025498204.1"/>
</dbReference>
<evidence type="ECO:0000259" key="5">
    <source>
        <dbReference type="Pfam" id="PF24245"/>
    </source>
</evidence>
<keyword evidence="7" id="KW-1185">Reference proteome</keyword>
<feature type="compositionally biased region" description="Low complexity" evidence="4">
    <location>
        <begin position="19"/>
        <end position="35"/>
    </location>
</feature>
<dbReference type="GeneID" id="37019985"/>
<evidence type="ECO:0000256" key="4">
    <source>
        <dbReference type="SAM" id="MobiDB-lite"/>
    </source>
</evidence>
<dbReference type="GO" id="GO:0005634">
    <property type="term" value="C:nucleus"/>
    <property type="evidence" value="ECO:0007669"/>
    <property type="project" value="UniProtKB-SubCell"/>
</dbReference>
<evidence type="ECO:0000256" key="1">
    <source>
        <dbReference type="ARBA" id="ARBA00004123"/>
    </source>
</evidence>
<proteinExistence type="predicted"/>
<organism evidence="6 7">
    <name type="scientific">Meira miltonrushii</name>
    <dbReference type="NCBI Taxonomy" id="1280837"/>
    <lineage>
        <taxon>Eukaryota</taxon>
        <taxon>Fungi</taxon>
        <taxon>Dikarya</taxon>
        <taxon>Basidiomycota</taxon>
        <taxon>Ustilaginomycotina</taxon>
        <taxon>Exobasidiomycetes</taxon>
        <taxon>Exobasidiales</taxon>
        <taxon>Brachybasidiaceae</taxon>
        <taxon>Meira</taxon>
    </lineage>
</organism>
<feature type="region of interest" description="Disordered" evidence="4">
    <location>
        <begin position="1"/>
        <end position="39"/>
    </location>
</feature>
<feature type="coiled-coil region" evidence="3">
    <location>
        <begin position="54"/>
        <end position="109"/>
    </location>
</feature>
<keyword evidence="3" id="KW-0175">Coiled coil</keyword>
<dbReference type="InParanoid" id="A0A316VLP5"/>
<dbReference type="Proteomes" id="UP000245771">
    <property type="component" value="Unassembled WGS sequence"/>
</dbReference>
<feature type="domain" description="INO80 complex subunit F" evidence="5">
    <location>
        <begin position="57"/>
        <end position="103"/>
    </location>
</feature>
<gene>
    <name evidence="6" type="ORF">FA14DRAFT_159423</name>
</gene>
<reference evidence="6 7" key="1">
    <citation type="journal article" date="2018" name="Mol. Biol. Evol.">
        <title>Broad Genomic Sampling Reveals a Smut Pathogenic Ancestry of the Fungal Clade Ustilaginomycotina.</title>
        <authorList>
            <person name="Kijpornyongpan T."/>
            <person name="Mondo S.J."/>
            <person name="Barry K."/>
            <person name="Sandor L."/>
            <person name="Lee J."/>
            <person name="Lipzen A."/>
            <person name="Pangilinan J."/>
            <person name="LaButti K."/>
            <person name="Hainaut M."/>
            <person name="Henrissat B."/>
            <person name="Grigoriev I.V."/>
            <person name="Spatafora J.W."/>
            <person name="Aime M.C."/>
        </authorList>
    </citation>
    <scope>NUCLEOTIDE SEQUENCE [LARGE SCALE GENOMIC DNA]</scope>
    <source>
        <strain evidence="6 7">MCA 3882</strain>
    </source>
</reference>
<sequence>MSLRKLSGAAAGGSRESYATTSVAPNTSSSSSAVAGTGGAKNAYSTHLAIQSDAAKYRGKYKELKKKVRQIETENDRLHVKTLRVKRNIQRMRLERAILYERLEAELQENGVAQMPVDEPMNAVEETHQPTVTTHAQTSTRDFDTPSPPVGAAADSTQARQEGENSSGGRARRNLDYSPSPEEQQIAPESNGKATASNSSPVEQPATPAPAAVKPESGRSSMKITLKRHSNANNGGK</sequence>
<dbReference type="EMBL" id="KZ819602">
    <property type="protein sequence ID" value="PWN37313.1"/>
    <property type="molecule type" value="Genomic_DNA"/>
</dbReference>
<dbReference type="InterPro" id="IPR056513">
    <property type="entry name" value="INO80F"/>
</dbReference>
<accession>A0A316VLP5</accession>
<dbReference type="STRING" id="1280837.A0A316VLP5"/>
<evidence type="ECO:0000256" key="2">
    <source>
        <dbReference type="ARBA" id="ARBA00023242"/>
    </source>
</evidence>
<feature type="compositionally biased region" description="Polar residues" evidence="4">
    <location>
        <begin position="129"/>
        <end position="140"/>
    </location>
</feature>
<feature type="compositionally biased region" description="Polar residues" evidence="4">
    <location>
        <begin position="192"/>
        <end position="202"/>
    </location>
</feature>
<feature type="compositionally biased region" description="Polar residues" evidence="4">
    <location>
        <begin position="155"/>
        <end position="168"/>
    </location>
</feature>
<keyword evidence="2" id="KW-0539">Nucleus</keyword>
<dbReference type="AlphaFoldDB" id="A0A316VLP5"/>